<keyword evidence="2" id="KW-1185">Reference proteome</keyword>
<organism evidence="1 2">
    <name type="scientific">Falsibacillus albus</name>
    <dbReference type="NCBI Taxonomy" id="2478915"/>
    <lineage>
        <taxon>Bacteria</taxon>
        <taxon>Bacillati</taxon>
        <taxon>Bacillota</taxon>
        <taxon>Bacilli</taxon>
        <taxon>Bacillales</taxon>
        <taxon>Bacillaceae</taxon>
        <taxon>Falsibacillus</taxon>
    </lineage>
</organism>
<dbReference type="Proteomes" id="UP000276770">
    <property type="component" value="Unassembled WGS sequence"/>
</dbReference>
<reference evidence="1 2" key="1">
    <citation type="submission" date="2018-10" db="EMBL/GenBank/DDBJ databases">
        <title>Falsibacillus sp. genome draft.</title>
        <authorList>
            <person name="Shi S."/>
        </authorList>
    </citation>
    <scope>NUCLEOTIDE SEQUENCE [LARGE SCALE GENOMIC DNA]</scope>
    <source>
        <strain evidence="1 2">GY 10110</strain>
    </source>
</reference>
<dbReference type="SUPFAM" id="SSF89447">
    <property type="entry name" value="AbrB/MazE/MraZ-like"/>
    <property type="match status" value="2"/>
</dbReference>
<evidence type="ECO:0000313" key="2">
    <source>
        <dbReference type="Proteomes" id="UP000276770"/>
    </source>
</evidence>
<name>A0A3L7JXF6_9BACI</name>
<accession>A0A3L7JXF6</accession>
<proteinExistence type="predicted"/>
<protein>
    <recommendedName>
        <fullName evidence="3">AbrB/MazE/SpoVT family DNA-binding domain-containing protein</fullName>
    </recommendedName>
</protein>
<evidence type="ECO:0000313" key="1">
    <source>
        <dbReference type="EMBL" id="RLQ95423.1"/>
    </source>
</evidence>
<dbReference type="RefSeq" id="WP_121680538.1">
    <property type="nucleotide sequence ID" value="NZ_RCVZ01000006.1"/>
</dbReference>
<dbReference type="EMBL" id="RCVZ01000006">
    <property type="protein sequence ID" value="RLQ95423.1"/>
    <property type="molecule type" value="Genomic_DNA"/>
</dbReference>
<evidence type="ECO:0008006" key="3">
    <source>
        <dbReference type="Google" id="ProtNLM"/>
    </source>
</evidence>
<dbReference type="AlphaFoldDB" id="A0A3L7JXF6"/>
<gene>
    <name evidence="1" type="ORF">D9X91_10325</name>
</gene>
<sequence length="106" mass="12219">MTKLYKCKDFNKTGYVKLPRRWLDEFDLKPGNQAEIFYYDGSIIIKSPDNPTVHNIRMVSEKGAVLIPKEIQNLIGLSPLSEYCILVDEDHERFVITIFDEKGGNP</sequence>
<dbReference type="InterPro" id="IPR037914">
    <property type="entry name" value="SpoVT-AbrB_sf"/>
</dbReference>
<dbReference type="OrthoDB" id="2896971at2"/>
<comment type="caution">
    <text evidence="1">The sequence shown here is derived from an EMBL/GenBank/DDBJ whole genome shotgun (WGS) entry which is preliminary data.</text>
</comment>